<evidence type="ECO:0000259" key="1">
    <source>
        <dbReference type="Pfam" id="PF05699"/>
    </source>
</evidence>
<sequence>MPGKHEAKRKYARQWNEKWELIYFFTEGLSNNALCLICNETVSELKGTKLERHFVSKHELYSTKYPLDSTTRKIKYDSLKSCLEKHKNLFQQMSSSVDCETCASNMVSWILAKNLKPFTDGEIIKKCMIEASKFLFPNDEKIHDKFQSIHLSARTVTRKIEKMVVNVYEQLSNNLSEAEFVSIALDESSDLVGKAQLCVYARFITTNCCLFEELLGIEPLETTTTGQGIYDKFFKILKNRKVPLQKISSVVTDGAPAMIGRIRGVVTLLRNSGEFPNKFMSYHCVIHQEALCAKVATIDDVMTAVVKTINRIRFNALKRRQFLALTEQNEDAHGDLLLHSEVRWLSRGNILNRFWVCLPSVLQFMLTQKFSFITMSIEEFKCKLAFLCDITAQFNVLNKRLQGRRVLVCDLINHITVMKTKLNLYKTQFASGSCTHFPTLNECQPSREMLSSFSLIVTALYDQFENRFNEFEDLKKHMVFLCYPFDFDMNDISILKDFEEADILKAEDELINFQCDDELRRKAPKKDEDGTFGENLIIFWHAVMKERFPVLKKHANRLICMYGTSYQCEQTFSAMKIIKNVYRTRLTDTHFNNLVLAATTKYSPNF</sequence>
<dbReference type="PANTHER" id="PTHR45913:SF21">
    <property type="entry name" value="DUF4371 DOMAIN-CONTAINING PROTEIN"/>
    <property type="match status" value="1"/>
</dbReference>
<dbReference type="Proteomes" id="UP001652625">
    <property type="component" value="Chromosome 12"/>
</dbReference>
<dbReference type="Pfam" id="PF05699">
    <property type="entry name" value="Dimer_Tnp_hAT"/>
    <property type="match status" value="1"/>
</dbReference>
<protein>
    <submittedName>
        <fullName evidence="3">General transcription factor II-I repeat domain-containing protein 2-like</fullName>
    </submittedName>
</protein>
<accession>A0ABM4D0B6</accession>
<gene>
    <name evidence="3" type="primary">LOC136087967</name>
</gene>
<proteinExistence type="predicted"/>
<keyword evidence="2" id="KW-1185">Reference proteome</keyword>
<dbReference type="SUPFAM" id="SSF53098">
    <property type="entry name" value="Ribonuclease H-like"/>
    <property type="match status" value="1"/>
</dbReference>
<dbReference type="GeneID" id="136087967"/>
<feature type="domain" description="HAT C-terminal dimerisation" evidence="1">
    <location>
        <begin position="535"/>
        <end position="595"/>
    </location>
</feature>
<dbReference type="InterPro" id="IPR008906">
    <property type="entry name" value="HATC_C_dom"/>
</dbReference>
<reference evidence="3" key="1">
    <citation type="submission" date="2025-08" db="UniProtKB">
        <authorList>
            <consortium name="RefSeq"/>
        </authorList>
    </citation>
    <scope>IDENTIFICATION</scope>
</reference>
<evidence type="ECO:0000313" key="3">
    <source>
        <dbReference type="RefSeq" id="XP_065667674.1"/>
    </source>
</evidence>
<organism evidence="2 3">
    <name type="scientific">Hydra vulgaris</name>
    <name type="common">Hydra</name>
    <name type="synonym">Hydra attenuata</name>
    <dbReference type="NCBI Taxonomy" id="6087"/>
    <lineage>
        <taxon>Eukaryota</taxon>
        <taxon>Metazoa</taxon>
        <taxon>Cnidaria</taxon>
        <taxon>Hydrozoa</taxon>
        <taxon>Hydroidolina</taxon>
        <taxon>Anthoathecata</taxon>
        <taxon>Aplanulata</taxon>
        <taxon>Hydridae</taxon>
        <taxon>Hydra</taxon>
    </lineage>
</organism>
<name>A0ABM4D0B6_HYDVU</name>
<dbReference type="InterPro" id="IPR012337">
    <property type="entry name" value="RNaseH-like_sf"/>
</dbReference>
<dbReference type="RefSeq" id="XP_065667674.1">
    <property type="nucleotide sequence ID" value="XM_065811602.1"/>
</dbReference>
<evidence type="ECO:0000313" key="2">
    <source>
        <dbReference type="Proteomes" id="UP001652625"/>
    </source>
</evidence>
<dbReference type="PANTHER" id="PTHR45913">
    <property type="entry name" value="EPM2A-INTERACTING PROTEIN 1"/>
    <property type="match status" value="1"/>
</dbReference>